<comment type="caution">
    <text evidence="2">The sequence shown here is derived from an EMBL/GenBank/DDBJ whole genome shotgun (WGS) entry which is preliminary data.</text>
</comment>
<feature type="domain" description="Glucose-6-phosphate isomerase prokaryote" evidence="1">
    <location>
        <begin position="74"/>
        <end position="222"/>
    </location>
</feature>
<proteinExistence type="predicted"/>
<protein>
    <submittedName>
        <fullName evidence="2">Glucose-6-phosphate isomerase</fullName>
    </submittedName>
</protein>
<organism evidence="2 3">
    <name type="scientific">Rahnella bonaserana</name>
    <dbReference type="NCBI Taxonomy" id="2816248"/>
    <lineage>
        <taxon>Bacteria</taxon>
        <taxon>Pseudomonadati</taxon>
        <taxon>Pseudomonadota</taxon>
        <taxon>Gammaproteobacteria</taxon>
        <taxon>Enterobacterales</taxon>
        <taxon>Yersiniaceae</taxon>
        <taxon>Rahnella</taxon>
    </lineage>
</organism>
<name>A0ABS6LZR4_9GAMM</name>
<dbReference type="InterPro" id="IPR010551">
    <property type="entry name" value="G6P_isomerase_prok"/>
</dbReference>
<keyword evidence="3" id="KW-1185">Reference proteome</keyword>
<keyword evidence="2" id="KW-0413">Isomerase</keyword>
<evidence type="ECO:0000259" key="1">
    <source>
        <dbReference type="Pfam" id="PF06560"/>
    </source>
</evidence>
<gene>
    <name evidence="2" type="ORF">J1778_20110</name>
</gene>
<reference evidence="2 3" key="1">
    <citation type="submission" date="2021-03" db="EMBL/GenBank/DDBJ databases">
        <title>Five novel Rahnella species.</title>
        <authorList>
            <person name="Brady C."/>
            <person name="Asselin J."/>
            <person name="Beer S."/>
            <person name="Bruberg M.B."/>
            <person name="Crampton B."/>
            <person name="Venter S."/>
            <person name="Arnold D."/>
            <person name="Denman S."/>
        </authorList>
    </citation>
    <scope>NUCLEOTIDE SEQUENCE [LARGE SCALE GENOMIC DNA]</scope>
    <source>
        <strain evidence="2 3">H11b</strain>
    </source>
</reference>
<evidence type="ECO:0000313" key="2">
    <source>
        <dbReference type="EMBL" id="MBU9857580.1"/>
    </source>
</evidence>
<accession>A0ABS6LZR4</accession>
<dbReference type="EMBL" id="JAFMOW010000067">
    <property type="protein sequence ID" value="MBU9857580.1"/>
    <property type="molecule type" value="Genomic_DNA"/>
</dbReference>
<evidence type="ECO:0000313" key="3">
    <source>
        <dbReference type="Proteomes" id="UP000734343"/>
    </source>
</evidence>
<sequence length="273" mass="31423">MIARAKCHWRSPVTDSSFQDFGLPLSITQQPMGFIYHEDVMGPVPEFRTLDQIRPSLRDPACDGPEHVYVIAMDVARKIHHQELQNRMLLFGLVTYASGRLGDEPVRSQGHIHRISQHSGWSPPELYEIWQGKAVIYMQEYVEQEPGRCFAIHAAPGDKVLVPPGWAHATISADPHVPLTFAAWCDREYGFEYDAVRQRKGLAWYPLLQGDHITWQQNPHYSPTRLYATHPRQYVEFGITDEPLYRQFEQNPARFQFISDPGSVANKWVNFVP</sequence>
<dbReference type="Pfam" id="PF06560">
    <property type="entry name" value="GPI"/>
    <property type="match status" value="1"/>
</dbReference>
<dbReference type="GO" id="GO:0016853">
    <property type="term" value="F:isomerase activity"/>
    <property type="evidence" value="ECO:0007669"/>
    <property type="project" value="UniProtKB-KW"/>
</dbReference>
<dbReference type="Proteomes" id="UP000734343">
    <property type="component" value="Unassembled WGS sequence"/>
</dbReference>